<evidence type="ECO:0000313" key="5">
    <source>
        <dbReference type="Proteomes" id="UP000249203"/>
    </source>
</evidence>
<sequence length="566" mass="62393">MNTKFSWSLIASACATLALTSPVAQAEAQLYHNFTGYTFSGQDGAALDLHSFNHMVVEDGKIVATGNANLAQQFPDARSVNLQGRIVLPGLIDAHGHIHGLGENLVQVDLRGINNRTATVAKVANYADANLELEWVLGRGWNQVNWPTRDYPNRQDLDEVINDRPVFLVRIDAHAAWVNTHALELAGIDKDTPDPDGGQILRDSDGNATGILIDTAMELVRQHIPEPTQEARLQAVNMAQQHLLELGLTQVLDAGASAAQLDDYRQLNERGELNMRVNAMISASDPSLSELLSAGVYESDDHKVRIGNVKMYGDGALGSRGARLIEPYSDEPDNYGLLITPAERVRALFEDIHQAGFQISYHAIGDYPNQLALDEFARIIENDASIDSLGQYRHRIEHAQIVRVEDIPRFAELGIIPSMQPTHATSDMNMAEDRVGSERIAGAYAWRSFIDSGSIIAAGSDFPVELANPFYGIHAAVTRQDRNGQPVEGWYPEQALTLVESLRSFTLDAAYSGFTDSYTGTLEAGKYADFIVIDRDPFKISNKDLWRIKVLSTYVAGEQVYQHSNR</sequence>
<dbReference type="EMBL" id="PIPK01000015">
    <property type="protein sequence ID" value="RUO19751.1"/>
    <property type="molecule type" value="Genomic_DNA"/>
</dbReference>
<dbReference type="InterPro" id="IPR013108">
    <property type="entry name" value="Amidohydro_3"/>
</dbReference>
<proteinExistence type="predicted"/>
<protein>
    <submittedName>
        <fullName evidence="4">Amidohydrolase</fullName>
    </submittedName>
</protein>
<dbReference type="PANTHER" id="PTHR22642:SF2">
    <property type="entry name" value="PROTEIN LONG AFTER FAR-RED 3"/>
    <property type="match status" value="1"/>
</dbReference>
<accession>A0A327WYI5</accession>
<feature type="chain" id="PRO_5016249032" evidence="1">
    <location>
        <begin position="27"/>
        <end position="566"/>
    </location>
</feature>
<dbReference type="Pfam" id="PF07969">
    <property type="entry name" value="Amidohydro_3"/>
    <property type="match status" value="1"/>
</dbReference>
<dbReference type="GO" id="GO:0016810">
    <property type="term" value="F:hydrolase activity, acting on carbon-nitrogen (but not peptide) bonds"/>
    <property type="evidence" value="ECO:0007669"/>
    <property type="project" value="InterPro"/>
</dbReference>
<gene>
    <name evidence="3" type="ORF">B0I24_11428</name>
    <name evidence="4" type="ORF">CWE07_12685</name>
</gene>
<dbReference type="PANTHER" id="PTHR22642">
    <property type="entry name" value="IMIDAZOLONEPROPIONASE"/>
    <property type="match status" value="1"/>
</dbReference>
<keyword evidence="1" id="KW-0732">Signal</keyword>
<dbReference type="Proteomes" id="UP000249203">
    <property type="component" value="Unassembled WGS sequence"/>
</dbReference>
<evidence type="ECO:0000313" key="3">
    <source>
        <dbReference type="EMBL" id="RAJ94625.1"/>
    </source>
</evidence>
<reference evidence="3 5" key="2">
    <citation type="submission" date="2018-06" db="EMBL/GenBank/DDBJ databases">
        <title>Genomic Encyclopedia of Type Strains, Phase III (KMG-III): the genomes of soil and plant-associated and newly described type strains.</title>
        <authorList>
            <person name="Whitman W."/>
        </authorList>
    </citation>
    <scope>NUCLEOTIDE SEQUENCE [LARGE SCALE GENOMIC DNA]</scope>
    <source>
        <strain evidence="3 5">CGMCC 1.15366</strain>
    </source>
</reference>
<evidence type="ECO:0000259" key="2">
    <source>
        <dbReference type="Pfam" id="PF07969"/>
    </source>
</evidence>
<reference evidence="4 6" key="1">
    <citation type="journal article" date="2018" name="Front. Microbiol.">
        <title>Genome-Based Analysis Reveals the Taxonomy and Diversity of the Family Idiomarinaceae.</title>
        <authorList>
            <person name="Liu Y."/>
            <person name="Lai Q."/>
            <person name="Shao Z."/>
        </authorList>
    </citation>
    <scope>NUCLEOTIDE SEQUENCE [LARGE SCALE GENOMIC DNA]</scope>
    <source>
        <strain evidence="4 6">CF12-14</strain>
    </source>
</reference>
<dbReference type="RefSeq" id="WP_111570221.1">
    <property type="nucleotide sequence ID" value="NZ_PIPK01000015.1"/>
</dbReference>
<feature type="domain" description="Amidohydrolase 3" evidence="2">
    <location>
        <begin position="80"/>
        <end position="561"/>
    </location>
</feature>
<dbReference type="AlphaFoldDB" id="A0A327WYI5"/>
<evidence type="ECO:0000313" key="4">
    <source>
        <dbReference type="EMBL" id="RUO19751.1"/>
    </source>
</evidence>
<dbReference type="Proteomes" id="UP000287865">
    <property type="component" value="Unassembled WGS sequence"/>
</dbReference>
<feature type="signal peptide" evidence="1">
    <location>
        <begin position="1"/>
        <end position="26"/>
    </location>
</feature>
<dbReference type="SUPFAM" id="SSF51338">
    <property type="entry name" value="Composite domain of metallo-dependent hydrolases"/>
    <property type="match status" value="1"/>
</dbReference>
<evidence type="ECO:0000256" key="1">
    <source>
        <dbReference type="SAM" id="SignalP"/>
    </source>
</evidence>
<dbReference type="CDD" id="cd01300">
    <property type="entry name" value="YtcJ_like"/>
    <property type="match status" value="1"/>
</dbReference>
<name>A0A327WYI5_9GAMM</name>
<keyword evidence="6" id="KW-1185">Reference proteome</keyword>
<dbReference type="EMBL" id="QLMD01000014">
    <property type="protein sequence ID" value="RAJ94625.1"/>
    <property type="molecule type" value="Genomic_DNA"/>
</dbReference>
<dbReference type="Gene3D" id="3.20.20.140">
    <property type="entry name" value="Metal-dependent hydrolases"/>
    <property type="match status" value="1"/>
</dbReference>
<dbReference type="Gene3D" id="3.10.310.70">
    <property type="match status" value="1"/>
</dbReference>
<dbReference type="InterPro" id="IPR032466">
    <property type="entry name" value="Metal_Hydrolase"/>
</dbReference>
<dbReference type="InterPro" id="IPR011059">
    <property type="entry name" value="Metal-dep_hydrolase_composite"/>
</dbReference>
<organism evidence="3 5">
    <name type="scientific">Aliidiomarina maris</name>
    <dbReference type="NCBI Taxonomy" id="531312"/>
    <lineage>
        <taxon>Bacteria</taxon>
        <taxon>Pseudomonadati</taxon>
        <taxon>Pseudomonadota</taxon>
        <taxon>Gammaproteobacteria</taxon>
        <taxon>Alteromonadales</taxon>
        <taxon>Idiomarinaceae</taxon>
        <taxon>Aliidiomarina</taxon>
    </lineage>
</organism>
<dbReference type="OrthoDB" id="9031471at2"/>
<comment type="caution">
    <text evidence="3">The sequence shown here is derived from an EMBL/GenBank/DDBJ whole genome shotgun (WGS) entry which is preliminary data.</text>
</comment>
<dbReference type="Gene3D" id="2.30.40.10">
    <property type="entry name" value="Urease, subunit C, domain 1"/>
    <property type="match status" value="1"/>
</dbReference>
<dbReference type="InterPro" id="IPR033932">
    <property type="entry name" value="YtcJ-like"/>
</dbReference>
<evidence type="ECO:0000313" key="6">
    <source>
        <dbReference type="Proteomes" id="UP000287865"/>
    </source>
</evidence>
<dbReference type="SUPFAM" id="SSF51556">
    <property type="entry name" value="Metallo-dependent hydrolases"/>
    <property type="match status" value="1"/>
</dbReference>